<sequence>MIGRLLQAYGQISFDEMTIYKPMVGIYNVW</sequence>
<protein>
    <submittedName>
        <fullName evidence="1">Uncharacterized protein</fullName>
    </submittedName>
</protein>
<proteinExistence type="predicted"/>
<dbReference type="AlphaFoldDB" id="R9ULG7"/>
<dbReference type="Proteomes" id="UP000007392">
    <property type="component" value="Chromosome"/>
</dbReference>
<accession>R9ULG7</accession>
<name>R9ULG7_9BACL</name>
<dbReference type="HOGENOM" id="CLU_3404627_0_0_9"/>
<reference evidence="1 2" key="1">
    <citation type="submission" date="2013-06" db="EMBL/GenBank/DDBJ databases">
        <title>Complete genome sequence of Paenibacillus mucilaginosus K02.</title>
        <authorList>
            <person name="Xiao B."/>
            <person name="Sun L."/>
            <person name="Xiao L."/>
            <person name="Lian B."/>
        </authorList>
    </citation>
    <scope>NUCLEOTIDE SEQUENCE [LARGE SCALE GENOMIC DNA]</scope>
    <source>
        <strain evidence="1 2">K02</strain>
    </source>
</reference>
<dbReference type="EMBL" id="CP003422">
    <property type="protein sequence ID" value="AGN70651.1"/>
    <property type="molecule type" value="Genomic_DNA"/>
</dbReference>
<gene>
    <name evidence="1" type="ORF">B2K_39135</name>
</gene>
<dbReference type="KEGG" id="pmw:B2K_39135"/>
<organism evidence="1 2">
    <name type="scientific">Paenibacillus mucilaginosus K02</name>
    <dbReference type="NCBI Taxonomy" id="997761"/>
    <lineage>
        <taxon>Bacteria</taxon>
        <taxon>Bacillati</taxon>
        <taxon>Bacillota</taxon>
        <taxon>Bacilli</taxon>
        <taxon>Bacillales</taxon>
        <taxon>Paenibacillaceae</taxon>
        <taxon>Paenibacillus</taxon>
    </lineage>
</organism>
<evidence type="ECO:0000313" key="2">
    <source>
        <dbReference type="Proteomes" id="UP000007392"/>
    </source>
</evidence>
<evidence type="ECO:0000313" key="1">
    <source>
        <dbReference type="EMBL" id="AGN70651.1"/>
    </source>
</evidence>